<organism evidence="3 4">
    <name type="scientific">Nitrospira lenta</name>
    <dbReference type="NCBI Taxonomy" id="1436998"/>
    <lineage>
        <taxon>Bacteria</taxon>
        <taxon>Pseudomonadati</taxon>
        <taxon>Nitrospirota</taxon>
        <taxon>Nitrospiria</taxon>
        <taxon>Nitrospirales</taxon>
        <taxon>Nitrospiraceae</taxon>
        <taxon>Nitrospira</taxon>
    </lineage>
</organism>
<name>A0A330L7N9_9BACT</name>
<dbReference type="EMBL" id="OUNR01000016">
    <property type="protein sequence ID" value="SPP65153.1"/>
    <property type="molecule type" value="Genomic_DNA"/>
</dbReference>
<dbReference type="InterPro" id="IPR002201">
    <property type="entry name" value="Glyco_trans_9"/>
</dbReference>
<sequence>MNRQVLILNVTRMGDLVQMGTLLARLQEEWPGVAVDVIVDRRFAAVASLLPGLRDIITYDFQALIDDSRAAVKSVTALYTDLAAWARPLVERRYNRIINLTFNRPSALLASYIGAPDIRGARCAWDGESVIDNPWMAYFTDMHHFRALNRFNLVDVYALGGSGPGAYAPLSVRVTPAAQDWARRFLAASPETAQEWIAVQAGASDVMKAWRPEHFGRTLTHLSARWHGGIVLIGAPAEQDTIAQVVRVYREAGGRNPVLNAAGQTTLEQLVGLLAECRLLLTNDTGPMHLAVGVQVPVIDLSVGHVDFRETGPYGSGHWVVQPVLECAPCGFDQVCAHHSCKDRLPVTMVADLLLHVLAKGECPPAAPGYRLYRSSVDEDQLGHYCAVGTDESSDLDWYSRYWRRYWYETLTHTSSRIPEDSTVPQNAAGAAHHLAGMMPGIDRLCRQADAIVQATTQAAPSPGSLQALQREQTSLRERVVRQGMSHIASSPVTTSFVRSIHQDHVRGLDRMARHHALAYRHWRRQLTDIQRYLTQSPSKSTLRRLAMLTDSPVAHSG</sequence>
<reference evidence="4" key="1">
    <citation type="submission" date="2018-04" db="EMBL/GenBank/DDBJ databases">
        <authorList>
            <person name="Lucker S."/>
            <person name="Sakoula D."/>
        </authorList>
    </citation>
    <scope>NUCLEOTIDE SEQUENCE [LARGE SCALE GENOMIC DNA]</scope>
</reference>
<dbReference type="Proteomes" id="UP000248168">
    <property type="component" value="Unassembled WGS sequence"/>
</dbReference>
<evidence type="ECO:0000313" key="4">
    <source>
        <dbReference type="Proteomes" id="UP000248168"/>
    </source>
</evidence>
<dbReference type="Gene3D" id="3.40.50.2000">
    <property type="entry name" value="Glycogen Phosphorylase B"/>
    <property type="match status" value="2"/>
</dbReference>
<dbReference type="GO" id="GO:0009244">
    <property type="term" value="P:lipopolysaccharide core region biosynthetic process"/>
    <property type="evidence" value="ECO:0007669"/>
    <property type="project" value="TreeGrafter"/>
</dbReference>
<dbReference type="InParanoid" id="A0A330L7N9"/>
<evidence type="ECO:0000256" key="2">
    <source>
        <dbReference type="ARBA" id="ARBA00022679"/>
    </source>
</evidence>
<proteinExistence type="predicted"/>
<dbReference type="OrthoDB" id="9797795at2"/>
<dbReference type="SUPFAM" id="SSF53756">
    <property type="entry name" value="UDP-Glycosyltransferase/glycogen phosphorylase"/>
    <property type="match status" value="1"/>
</dbReference>
<dbReference type="InterPro" id="IPR051199">
    <property type="entry name" value="LPS_LOS_Heptosyltrfase"/>
</dbReference>
<dbReference type="Pfam" id="PF01075">
    <property type="entry name" value="Glyco_transf_9"/>
    <property type="match status" value="1"/>
</dbReference>
<keyword evidence="2 3" id="KW-0808">Transferase</keyword>
<dbReference type="GO" id="GO:0005829">
    <property type="term" value="C:cytosol"/>
    <property type="evidence" value="ECO:0007669"/>
    <property type="project" value="TreeGrafter"/>
</dbReference>
<dbReference type="AlphaFoldDB" id="A0A330L7N9"/>
<dbReference type="GO" id="GO:0008713">
    <property type="term" value="F:ADP-heptose-lipopolysaccharide heptosyltransferase activity"/>
    <property type="evidence" value="ECO:0007669"/>
    <property type="project" value="TreeGrafter"/>
</dbReference>
<evidence type="ECO:0000313" key="3">
    <source>
        <dbReference type="EMBL" id="SPP65153.1"/>
    </source>
</evidence>
<gene>
    <name evidence="3" type="ORF">NITLEN_30067</name>
</gene>
<evidence type="ECO:0000256" key="1">
    <source>
        <dbReference type="ARBA" id="ARBA00022676"/>
    </source>
</evidence>
<keyword evidence="1" id="KW-0328">Glycosyltransferase</keyword>
<keyword evidence="4" id="KW-1185">Reference proteome</keyword>
<dbReference type="PANTHER" id="PTHR30160:SF7">
    <property type="entry name" value="ADP-HEPTOSE--LPS HEPTOSYLTRANSFERASE 2"/>
    <property type="match status" value="1"/>
</dbReference>
<dbReference type="PANTHER" id="PTHR30160">
    <property type="entry name" value="TETRAACYLDISACCHARIDE 4'-KINASE-RELATED"/>
    <property type="match status" value="1"/>
</dbReference>
<dbReference type="CDD" id="cd03789">
    <property type="entry name" value="GT9_LPS_heptosyltransferase"/>
    <property type="match status" value="1"/>
</dbReference>
<accession>A0A330L7N9</accession>
<dbReference type="RefSeq" id="WP_121989478.1">
    <property type="nucleotide sequence ID" value="NZ_OUNR01000016.1"/>
</dbReference>
<protein>
    <submittedName>
        <fullName evidence="3">Putative Glycosyl transferase, family 9</fullName>
    </submittedName>
</protein>